<keyword evidence="2" id="KW-0812">Transmembrane</keyword>
<evidence type="ECO:0000256" key="1">
    <source>
        <dbReference type="SAM" id="MobiDB-lite"/>
    </source>
</evidence>
<dbReference type="InParanoid" id="A0A0G4H275"/>
<evidence type="ECO:0000313" key="3">
    <source>
        <dbReference type="EMBL" id="CEM37745.1"/>
    </source>
</evidence>
<dbReference type="VEuPathDB" id="CryptoDB:Vbra_19366"/>
<feature type="region of interest" description="Disordered" evidence="1">
    <location>
        <begin position="1"/>
        <end position="43"/>
    </location>
</feature>
<evidence type="ECO:0000256" key="2">
    <source>
        <dbReference type="SAM" id="Phobius"/>
    </source>
</evidence>
<evidence type="ECO:0000313" key="4">
    <source>
        <dbReference type="Proteomes" id="UP000041254"/>
    </source>
</evidence>
<proteinExistence type="predicted"/>
<keyword evidence="4" id="KW-1185">Reference proteome</keyword>
<keyword evidence="2" id="KW-0472">Membrane</keyword>
<protein>
    <submittedName>
        <fullName evidence="3">Uncharacterized protein</fullName>
    </submittedName>
</protein>
<accession>A0A0G4H275</accession>
<gene>
    <name evidence="3" type="ORF">Vbra_19366</name>
</gene>
<dbReference type="Proteomes" id="UP000041254">
    <property type="component" value="Unassembled WGS sequence"/>
</dbReference>
<dbReference type="OrthoDB" id="2013891at2759"/>
<name>A0A0G4H275_VITBC</name>
<organism evidence="3 4">
    <name type="scientific">Vitrella brassicaformis (strain CCMP3155)</name>
    <dbReference type="NCBI Taxonomy" id="1169540"/>
    <lineage>
        <taxon>Eukaryota</taxon>
        <taxon>Sar</taxon>
        <taxon>Alveolata</taxon>
        <taxon>Colpodellida</taxon>
        <taxon>Vitrellaceae</taxon>
        <taxon>Vitrella</taxon>
    </lineage>
</organism>
<feature type="transmembrane region" description="Helical" evidence="2">
    <location>
        <begin position="92"/>
        <end position="112"/>
    </location>
</feature>
<feature type="transmembrane region" description="Helical" evidence="2">
    <location>
        <begin position="124"/>
        <end position="148"/>
    </location>
</feature>
<dbReference type="AlphaFoldDB" id="A0A0G4H275"/>
<keyword evidence="2" id="KW-1133">Transmembrane helix</keyword>
<sequence length="166" mass="18013">MSESSSSDKPASAVDTAEKASSSDSAKGGDEEPSTVEMLRKARDVDGLSAKEIENRAMQENIAMFQRTQQDQAQNSAQDDKSWLDFPLPVPVALLTCVITSIAFIGCLYELFYPEKFRTAGPVLGVGGTWAVMLSSLPASAFLLYFAINKANRDLEKEKRSGGGFY</sequence>
<dbReference type="EMBL" id="CDMY01000954">
    <property type="protein sequence ID" value="CEM37745.1"/>
    <property type="molecule type" value="Genomic_DNA"/>
</dbReference>
<reference evidence="3 4" key="1">
    <citation type="submission" date="2014-11" db="EMBL/GenBank/DDBJ databases">
        <authorList>
            <person name="Zhu J."/>
            <person name="Qi W."/>
            <person name="Song R."/>
        </authorList>
    </citation>
    <scope>NUCLEOTIDE SEQUENCE [LARGE SCALE GENOMIC DNA]</scope>
</reference>